<evidence type="ECO:0000256" key="10">
    <source>
        <dbReference type="ARBA" id="ARBA00022833"/>
    </source>
</evidence>
<keyword evidence="12" id="KW-0472">Membrane</keyword>
<dbReference type="Proteomes" id="UP000241394">
    <property type="component" value="Chromosome LG12"/>
</dbReference>
<evidence type="ECO:0000256" key="12">
    <source>
        <dbReference type="ARBA" id="ARBA00023136"/>
    </source>
</evidence>
<keyword evidence="7" id="KW-0479">Metal-binding</keyword>
<keyword evidence="8 14" id="KW-0863">Zinc-finger</keyword>
<dbReference type="SUPFAM" id="SSF57850">
    <property type="entry name" value="RING/U-box"/>
    <property type="match status" value="1"/>
</dbReference>
<dbReference type="Gene3D" id="3.30.40.10">
    <property type="entry name" value="Zinc/RING finger domain, C3HC4 (zinc finger)"/>
    <property type="match status" value="1"/>
</dbReference>
<evidence type="ECO:0000256" key="13">
    <source>
        <dbReference type="ARBA" id="ARBA00024209"/>
    </source>
</evidence>
<evidence type="ECO:0000256" key="1">
    <source>
        <dbReference type="ARBA" id="ARBA00000900"/>
    </source>
</evidence>
<evidence type="ECO:0000313" key="17">
    <source>
        <dbReference type="EMBL" id="PSS16453.1"/>
    </source>
</evidence>
<evidence type="ECO:0000256" key="6">
    <source>
        <dbReference type="ARBA" id="ARBA00022692"/>
    </source>
</evidence>
<dbReference type="InParanoid" id="A0A2R6QXG1"/>
<accession>A0A2R6QXG1</accession>
<dbReference type="GO" id="GO:0016020">
    <property type="term" value="C:membrane"/>
    <property type="evidence" value="ECO:0007669"/>
    <property type="project" value="UniProtKB-SubCell"/>
</dbReference>
<dbReference type="Gramene" id="PSS16453">
    <property type="protein sequence ID" value="PSS16453"/>
    <property type="gene ID" value="CEY00_Acc13888"/>
</dbReference>
<feature type="domain" description="RING-type" evidence="16">
    <location>
        <begin position="42"/>
        <end position="84"/>
    </location>
</feature>
<comment type="caution">
    <text evidence="17">The sequence shown here is derived from an EMBL/GenBank/DDBJ whole genome shotgun (WGS) entry which is preliminary data.</text>
</comment>
<dbReference type="GO" id="GO:0061630">
    <property type="term" value="F:ubiquitin protein ligase activity"/>
    <property type="evidence" value="ECO:0007669"/>
    <property type="project" value="UniProtKB-EC"/>
</dbReference>
<proteinExistence type="inferred from homology"/>
<evidence type="ECO:0000256" key="2">
    <source>
        <dbReference type="ARBA" id="ARBA00004167"/>
    </source>
</evidence>
<dbReference type="AlphaFoldDB" id="A0A2R6QXG1"/>
<organism evidence="17 18">
    <name type="scientific">Actinidia chinensis var. chinensis</name>
    <name type="common">Chinese soft-hair kiwi</name>
    <dbReference type="NCBI Taxonomy" id="1590841"/>
    <lineage>
        <taxon>Eukaryota</taxon>
        <taxon>Viridiplantae</taxon>
        <taxon>Streptophyta</taxon>
        <taxon>Embryophyta</taxon>
        <taxon>Tracheophyta</taxon>
        <taxon>Spermatophyta</taxon>
        <taxon>Magnoliopsida</taxon>
        <taxon>eudicotyledons</taxon>
        <taxon>Gunneridae</taxon>
        <taxon>Pentapetalae</taxon>
        <taxon>asterids</taxon>
        <taxon>Ericales</taxon>
        <taxon>Actinidiaceae</taxon>
        <taxon>Actinidia</taxon>
    </lineage>
</organism>
<evidence type="ECO:0000256" key="8">
    <source>
        <dbReference type="ARBA" id="ARBA00022771"/>
    </source>
</evidence>
<gene>
    <name evidence="17" type="ORF">CEY00_Acc13888</name>
</gene>
<evidence type="ECO:0000256" key="14">
    <source>
        <dbReference type="PROSITE-ProRule" id="PRU00175"/>
    </source>
</evidence>
<keyword evidence="11" id="KW-1133">Transmembrane helix</keyword>
<evidence type="ECO:0000256" key="11">
    <source>
        <dbReference type="ARBA" id="ARBA00022989"/>
    </source>
</evidence>
<keyword evidence="18" id="KW-1185">Reference proteome</keyword>
<evidence type="ECO:0000259" key="16">
    <source>
        <dbReference type="PROSITE" id="PS50089"/>
    </source>
</evidence>
<dbReference type="Pfam" id="PF13639">
    <property type="entry name" value="zf-RING_2"/>
    <property type="match status" value="1"/>
</dbReference>
<comment type="pathway">
    <text evidence="3">Protein modification; protein ubiquitination.</text>
</comment>
<keyword evidence="5" id="KW-0808">Transferase</keyword>
<dbReference type="CDD" id="cd16461">
    <property type="entry name" value="RING-H2_EL5-like"/>
    <property type="match status" value="1"/>
</dbReference>
<dbReference type="PANTHER" id="PTHR46539:SF29">
    <property type="entry name" value="(WILD MALAYSIAN BANANA) HYPOTHETICAL PROTEIN"/>
    <property type="match status" value="1"/>
</dbReference>
<dbReference type="InterPro" id="IPR013083">
    <property type="entry name" value="Znf_RING/FYVE/PHD"/>
</dbReference>
<protein>
    <recommendedName>
        <fullName evidence="4">RING-type E3 ubiquitin transferase</fullName>
        <ecNumber evidence="4">2.3.2.27</ecNumber>
    </recommendedName>
</protein>
<comment type="catalytic activity">
    <reaction evidence="1">
        <text>S-ubiquitinyl-[E2 ubiquitin-conjugating enzyme]-L-cysteine + [acceptor protein]-L-lysine = [E2 ubiquitin-conjugating enzyme]-L-cysteine + N(6)-ubiquitinyl-[acceptor protein]-L-lysine.</text>
        <dbReference type="EC" id="2.3.2.27"/>
    </reaction>
</comment>
<dbReference type="PANTHER" id="PTHR46539">
    <property type="entry name" value="E3 UBIQUITIN-PROTEIN LIGASE ATL42"/>
    <property type="match status" value="1"/>
</dbReference>
<evidence type="ECO:0000256" key="7">
    <source>
        <dbReference type="ARBA" id="ARBA00022723"/>
    </source>
</evidence>
<dbReference type="EC" id="2.3.2.27" evidence="4"/>
<sequence length="131" mass="14088">MAISQVKPPKTGLDPGVIASLPTFVFKAMGLNDNKREVETKCAICLSVLEDRKMARVLPNCSHTFHVVCIDRWLNSQSTCPICRIEAEPRLVLEPYEPLLAGSAPPIAPPLEGKSEGSGAQSTTKVGRSSS</sequence>
<keyword evidence="10" id="KW-0862">Zinc</keyword>
<dbReference type="EMBL" id="NKQK01000012">
    <property type="protein sequence ID" value="PSS16453.1"/>
    <property type="molecule type" value="Genomic_DNA"/>
</dbReference>
<name>A0A2R6QXG1_ACTCC</name>
<feature type="region of interest" description="Disordered" evidence="15">
    <location>
        <begin position="104"/>
        <end position="131"/>
    </location>
</feature>
<dbReference type="GO" id="GO:0008270">
    <property type="term" value="F:zinc ion binding"/>
    <property type="evidence" value="ECO:0007669"/>
    <property type="project" value="UniProtKB-KW"/>
</dbReference>
<evidence type="ECO:0000256" key="3">
    <source>
        <dbReference type="ARBA" id="ARBA00004906"/>
    </source>
</evidence>
<evidence type="ECO:0000256" key="4">
    <source>
        <dbReference type="ARBA" id="ARBA00012483"/>
    </source>
</evidence>
<evidence type="ECO:0000256" key="15">
    <source>
        <dbReference type="SAM" id="MobiDB-lite"/>
    </source>
</evidence>
<dbReference type="PROSITE" id="PS50089">
    <property type="entry name" value="ZF_RING_2"/>
    <property type="match status" value="1"/>
</dbReference>
<comment type="similarity">
    <text evidence="13">Belongs to the RING-type zinc finger family. ATL subfamily.</text>
</comment>
<feature type="compositionally biased region" description="Polar residues" evidence="15">
    <location>
        <begin position="118"/>
        <end position="131"/>
    </location>
</feature>
<keyword evidence="9" id="KW-0833">Ubl conjugation pathway</keyword>
<dbReference type="STRING" id="1590841.A0A2R6QXG1"/>
<evidence type="ECO:0000256" key="9">
    <source>
        <dbReference type="ARBA" id="ARBA00022786"/>
    </source>
</evidence>
<comment type="subcellular location">
    <subcellularLocation>
        <location evidence="2">Membrane</location>
        <topology evidence="2">Single-pass membrane protein</topology>
    </subcellularLocation>
</comment>
<dbReference type="OMA" id="NNIVECA"/>
<dbReference type="SMART" id="SM00184">
    <property type="entry name" value="RING"/>
    <property type="match status" value="1"/>
</dbReference>
<dbReference type="FunFam" id="3.30.40.10:FF:000187">
    <property type="entry name" value="E3 ubiquitin-protein ligase ATL6"/>
    <property type="match status" value="1"/>
</dbReference>
<dbReference type="InterPro" id="IPR001841">
    <property type="entry name" value="Znf_RING"/>
</dbReference>
<evidence type="ECO:0000313" key="18">
    <source>
        <dbReference type="Proteomes" id="UP000241394"/>
    </source>
</evidence>
<evidence type="ECO:0000256" key="5">
    <source>
        <dbReference type="ARBA" id="ARBA00022679"/>
    </source>
</evidence>
<reference evidence="18" key="2">
    <citation type="journal article" date="2018" name="BMC Genomics">
        <title>A manually annotated Actinidia chinensis var. chinensis (kiwifruit) genome highlights the challenges associated with draft genomes and gene prediction in plants.</title>
        <authorList>
            <person name="Pilkington S.M."/>
            <person name="Crowhurst R."/>
            <person name="Hilario E."/>
            <person name="Nardozza S."/>
            <person name="Fraser L."/>
            <person name="Peng Y."/>
            <person name="Gunaseelan K."/>
            <person name="Simpson R."/>
            <person name="Tahir J."/>
            <person name="Deroles S.C."/>
            <person name="Templeton K."/>
            <person name="Luo Z."/>
            <person name="Davy M."/>
            <person name="Cheng C."/>
            <person name="McNeilage M."/>
            <person name="Scaglione D."/>
            <person name="Liu Y."/>
            <person name="Zhang Q."/>
            <person name="Datson P."/>
            <person name="De Silva N."/>
            <person name="Gardiner S.E."/>
            <person name="Bassett H."/>
            <person name="Chagne D."/>
            <person name="McCallum J."/>
            <person name="Dzierzon H."/>
            <person name="Deng C."/>
            <person name="Wang Y.Y."/>
            <person name="Barron L."/>
            <person name="Manako K."/>
            <person name="Bowen J."/>
            <person name="Foster T.M."/>
            <person name="Erridge Z.A."/>
            <person name="Tiffin H."/>
            <person name="Waite C.N."/>
            <person name="Davies K.M."/>
            <person name="Grierson E.P."/>
            <person name="Laing W.A."/>
            <person name="Kirk R."/>
            <person name="Chen X."/>
            <person name="Wood M."/>
            <person name="Montefiori M."/>
            <person name="Brummell D.A."/>
            <person name="Schwinn K.E."/>
            <person name="Catanach A."/>
            <person name="Fullerton C."/>
            <person name="Li D."/>
            <person name="Meiyalaghan S."/>
            <person name="Nieuwenhuizen N."/>
            <person name="Read N."/>
            <person name="Prakash R."/>
            <person name="Hunter D."/>
            <person name="Zhang H."/>
            <person name="McKenzie M."/>
            <person name="Knabel M."/>
            <person name="Harris A."/>
            <person name="Allan A.C."/>
            <person name="Gleave A."/>
            <person name="Chen A."/>
            <person name="Janssen B.J."/>
            <person name="Plunkett B."/>
            <person name="Ampomah-Dwamena C."/>
            <person name="Voogd C."/>
            <person name="Leif D."/>
            <person name="Lafferty D."/>
            <person name="Souleyre E.J.F."/>
            <person name="Varkonyi-Gasic E."/>
            <person name="Gambi F."/>
            <person name="Hanley J."/>
            <person name="Yao J.L."/>
            <person name="Cheung J."/>
            <person name="David K.M."/>
            <person name="Warren B."/>
            <person name="Marsh K."/>
            <person name="Snowden K.C."/>
            <person name="Lin-Wang K."/>
            <person name="Brian L."/>
            <person name="Martinez-Sanchez M."/>
            <person name="Wang M."/>
            <person name="Ileperuma N."/>
            <person name="Macnee N."/>
            <person name="Campin R."/>
            <person name="McAtee P."/>
            <person name="Drummond R.S.M."/>
            <person name="Espley R.V."/>
            <person name="Ireland H.S."/>
            <person name="Wu R."/>
            <person name="Atkinson R.G."/>
            <person name="Karunairetnam S."/>
            <person name="Bulley S."/>
            <person name="Chunkath S."/>
            <person name="Hanley Z."/>
            <person name="Storey R."/>
            <person name="Thrimawithana A.H."/>
            <person name="Thomson S."/>
            <person name="David C."/>
            <person name="Testolin R."/>
            <person name="Huang H."/>
            <person name="Hellens R.P."/>
            <person name="Schaffer R.J."/>
        </authorList>
    </citation>
    <scope>NUCLEOTIDE SEQUENCE [LARGE SCALE GENOMIC DNA]</scope>
    <source>
        <strain evidence="18">cv. Red5</strain>
    </source>
</reference>
<dbReference type="OrthoDB" id="8062037at2759"/>
<reference evidence="17 18" key="1">
    <citation type="submission" date="2017-07" db="EMBL/GenBank/DDBJ databases">
        <title>An improved, manually edited Actinidia chinensis var. chinensis (kiwifruit) genome highlights the challenges associated with draft genomes and gene prediction in plants.</title>
        <authorList>
            <person name="Pilkington S."/>
            <person name="Crowhurst R."/>
            <person name="Hilario E."/>
            <person name="Nardozza S."/>
            <person name="Fraser L."/>
            <person name="Peng Y."/>
            <person name="Gunaseelan K."/>
            <person name="Simpson R."/>
            <person name="Tahir J."/>
            <person name="Deroles S."/>
            <person name="Templeton K."/>
            <person name="Luo Z."/>
            <person name="Davy M."/>
            <person name="Cheng C."/>
            <person name="Mcneilage M."/>
            <person name="Scaglione D."/>
            <person name="Liu Y."/>
            <person name="Zhang Q."/>
            <person name="Datson P."/>
            <person name="De Silva N."/>
            <person name="Gardiner S."/>
            <person name="Bassett H."/>
            <person name="Chagne D."/>
            <person name="Mccallum J."/>
            <person name="Dzierzon H."/>
            <person name="Deng C."/>
            <person name="Wang Y.-Y."/>
            <person name="Barron N."/>
            <person name="Manako K."/>
            <person name="Bowen J."/>
            <person name="Foster T."/>
            <person name="Erridge Z."/>
            <person name="Tiffin H."/>
            <person name="Waite C."/>
            <person name="Davies K."/>
            <person name="Grierson E."/>
            <person name="Laing W."/>
            <person name="Kirk R."/>
            <person name="Chen X."/>
            <person name="Wood M."/>
            <person name="Montefiori M."/>
            <person name="Brummell D."/>
            <person name="Schwinn K."/>
            <person name="Catanach A."/>
            <person name="Fullerton C."/>
            <person name="Li D."/>
            <person name="Meiyalaghan S."/>
            <person name="Nieuwenhuizen N."/>
            <person name="Read N."/>
            <person name="Prakash R."/>
            <person name="Hunter D."/>
            <person name="Zhang H."/>
            <person name="Mckenzie M."/>
            <person name="Knabel M."/>
            <person name="Harris A."/>
            <person name="Allan A."/>
            <person name="Chen A."/>
            <person name="Janssen B."/>
            <person name="Plunkett B."/>
            <person name="Dwamena C."/>
            <person name="Voogd C."/>
            <person name="Leif D."/>
            <person name="Lafferty D."/>
            <person name="Souleyre E."/>
            <person name="Varkonyi-Gasic E."/>
            <person name="Gambi F."/>
            <person name="Hanley J."/>
            <person name="Yao J.-L."/>
            <person name="Cheung J."/>
            <person name="David K."/>
            <person name="Warren B."/>
            <person name="Marsh K."/>
            <person name="Snowden K."/>
            <person name="Lin-Wang K."/>
            <person name="Brian L."/>
            <person name="Martinez-Sanchez M."/>
            <person name="Wang M."/>
            <person name="Ileperuma N."/>
            <person name="Macnee N."/>
            <person name="Campin R."/>
            <person name="Mcatee P."/>
            <person name="Drummond R."/>
            <person name="Espley R."/>
            <person name="Ireland H."/>
            <person name="Wu R."/>
            <person name="Atkinson R."/>
            <person name="Karunairetnam S."/>
            <person name="Bulley S."/>
            <person name="Chunkath S."/>
            <person name="Hanley Z."/>
            <person name="Storey R."/>
            <person name="Thrimawithana A."/>
            <person name="Thomson S."/>
            <person name="David C."/>
            <person name="Testolin R."/>
        </authorList>
    </citation>
    <scope>NUCLEOTIDE SEQUENCE [LARGE SCALE GENOMIC DNA]</scope>
    <source>
        <strain evidence="18">cv. Red5</strain>
        <tissue evidence="17">Young leaf</tissue>
    </source>
</reference>
<keyword evidence="6" id="KW-0812">Transmembrane</keyword>